<dbReference type="GO" id="GO:0016787">
    <property type="term" value="F:hydrolase activity"/>
    <property type="evidence" value="ECO:0007669"/>
    <property type="project" value="UniProtKB-KW"/>
</dbReference>
<dbReference type="InterPro" id="IPR050646">
    <property type="entry name" value="Cas1"/>
</dbReference>
<feature type="binding site" evidence="10">
    <location>
        <position position="166"/>
    </location>
    <ligand>
        <name>Mn(2+)</name>
        <dbReference type="ChEBI" id="CHEBI:29035"/>
    </ligand>
</feature>
<dbReference type="EMBL" id="JAJJVO010000082">
    <property type="protein sequence ID" value="MCC9273737.1"/>
    <property type="molecule type" value="Genomic_DNA"/>
</dbReference>
<comment type="subunit">
    <text evidence="9 10">Homodimer, forms a heterotetramer with a Cas2 homodimer.</text>
</comment>
<feature type="binding site" evidence="10">
    <location>
        <position position="234"/>
    </location>
    <ligand>
        <name>Mn(2+)</name>
        <dbReference type="ChEBI" id="CHEBI:29035"/>
    </ligand>
</feature>
<evidence type="ECO:0000313" key="11">
    <source>
        <dbReference type="EMBL" id="MCC9273737.1"/>
    </source>
</evidence>
<evidence type="ECO:0000313" key="12">
    <source>
        <dbReference type="Proteomes" id="UP000813384"/>
    </source>
</evidence>
<comment type="similarity">
    <text evidence="10">Belongs to the CRISPR-associated endonuclease Cas1 family.</text>
</comment>
<dbReference type="AlphaFoldDB" id="A0A9E4DRZ0"/>
<dbReference type="InterPro" id="IPR019856">
    <property type="entry name" value="CRISPR-assoc_Cas1_DVULG"/>
</dbReference>
<dbReference type="Proteomes" id="UP000813384">
    <property type="component" value="Unassembled WGS sequence"/>
</dbReference>
<reference evidence="11" key="1">
    <citation type="journal article" date="2021" name="PeerJ">
        <title>Extensive microbial diversity within the chicken gut microbiome revealed by metagenomics and culture.</title>
        <authorList>
            <person name="Gilroy R."/>
            <person name="Ravi A."/>
            <person name="Getino M."/>
            <person name="Pursley I."/>
            <person name="Horton D.L."/>
            <person name="Alikhan N.F."/>
            <person name="Baker D."/>
            <person name="Gharbi K."/>
            <person name="Hall N."/>
            <person name="Watson M."/>
            <person name="Adriaenssens E.M."/>
            <person name="Foster-Nyarko E."/>
            <person name="Jarju S."/>
            <person name="Secka A."/>
            <person name="Antonio M."/>
            <person name="Oren A."/>
            <person name="Chaudhuri R.R."/>
            <person name="La Ragione R."/>
            <person name="Hildebrand F."/>
            <person name="Pallen M.J."/>
        </authorList>
    </citation>
    <scope>NUCLEOTIDE SEQUENCE</scope>
    <source>
        <strain evidence="11">150</strain>
    </source>
</reference>
<dbReference type="Gene3D" id="1.20.120.920">
    <property type="entry name" value="CRISPR-associated endonuclease Cas1, C-terminal domain"/>
    <property type="match status" value="1"/>
</dbReference>
<keyword evidence="5 10" id="KW-0460">Magnesium</keyword>
<keyword evidence="4 10" id="KW-0378">Hydrolase</keyword>
<dbReference type="PANTHER" id="PTHR34353">
    <property type="entry name" value="CRISPR-ASSOCIATED ENDONUCLEASE CAS1 1"/>
    <property type="match status" value="1"/>
</dbReference>
<dbReference type="NCBIfam" id="TIGR03640">
    <property type="entry name" value="cas1_DVULG"/>
    <property type="match status" value="1"/>
</dbReference>
<evidence type="ECO:0000256" key="2">
    <source>
        <dbReference type="ARBA" id="ARBA00022723"/>
    </source>
</evidence>
<evidence type="ECO:0000256" key="3">
    <source>
        <dbReference type="ARBA" id="ARBA00022759"/>
    </source>
</evidence>
<proteinExistence type="inferred from homology"/>
<keyword evidence="2 10" id="KW-0479">Metal-binding</keyword>
<dbReference type="GO" id="GO:0046872">
    <property type="term" value="F:metal ion binding"/>
    <property type="evidence" value="ECO:0007669"/>
    <property type="project" value="UniProtKB-UniRule"/>
</dbReference>
<evidence type="ECO:0000256" key="9">
    <source>
        <dbReference type="ARBA" id="ARBA00038592"/>
    </source>
</evidence>
<dbReference type="InterPro" id="IPR042211">
    <property type="entry name" value="CRISPR-assoc_Cas1_N"/>
</dbReference>
<dbReference type="PANTHER" id="PTHR34353:SF2">
    <property type="entry name" value="CRISPR-ASSOCIATED ENDONUCLEASE CAS1 1"/>
    <property type="match status" value="1"/>
</dbReference>
<dbReference type="GO" id="GO:0043571">
    <property type="term" value="P:maintenance of CRISPR repeat elements"/>
    <property type="evidence" value="ECO:0007669"/>
    <property type="project" value="UniProtKB-UniRule"/>
</dbReference>
<organism evidence="11 12">
    <name type="scientific">Enterococcus aquimarinus</name>
    <dbReference type="NCBI Taxonomy" id="328396"/>
    <lineage>
        <taxon>Bacteria</taxon>
        <taxon>Bacillati</taxon>
        <taxon>Bacillota</taxon>
        <taxon>Bacilli</taxon>
        <taxon>Lactobacillales</taxon>
        <taxon>Enterococcaceae</taxon>
        <taxon>Enterococcus</taxon>
    </lineage>
</organism>
<dbReference type="InterPro" id="IPR042206">
    <property type="entry name" value="CRISPR-assoc_Cas1_C"/>
</dbReference>
<protein>
    <recommendedName>
        <fullName evidence="10">CRISPR-associated endonuclease Cas1</fullName>
        <ecNumber evidence="10">3.1.-.-</ecNumber>
    </recommendedName>
</protein>
<keyword evidence="7 10" id="KW-0238">DNA-binding</keyword>
<sequence>MRKLLNTLFVTNPRCYLALDGDNILVRDGEEVMGRVPSHNLESIVTFGHQGASPALMGYCSERNIAITYLNSTGRFRARLTGISRGNVTLRKEQYRISDDEIRSVEIAKNFILGKVYNNRWIIERAIRDYPMRLDIERFKKISNSLKESLLDIRKCDNLETLRGLEGQAAFMYYSVFNDLILQQKEEFYFYGRNRRPPTDKVNALLSLSYTLLAHDVAAALETVGLDSYVGFLHRDRPGRVSLALDVMEELRGIYADRFVLTLINKKQINQEDFQTKENQAVILTENGRKKFLTYWQEKKQEQITHPFLKEKISWGLVAHSQAMLLARYIRGDVDEYPPFLWK</sequence>
<dbReference type="NCBIfam" id="TIGR00287">
    <property type="entry name" value="cas1"/>
    <property type="match status" value="1"/>
</dbReference>
<evidence type="ECO:0000256" key="6">
    <source>
        <dbReference type="ARBA" id="ARBA00023118"/>
    </source>
</evidence>
<reference evidence="11" key="2">
    <citation type="submission" date="2021-11" db="EMBL/GenBank/DDBJ databases">
        <authorList>
            <person name="Gilroy R."/>
        </authorList>
    </citation>
    <scope>NUCLEOTIDE SEQUENCE</scope>
    <source>
        <strain evidence="11">150</strain>
    </source>
</reference>
<gene>
    <name evidence="11" type="primary">cas1c</name>
    <name evidence="10" type="synonym">cas1</name>
    <name evidence="11" type="ORF">K8V42_05540</name>
</gene>
<feature type="binding site" evidence="10">
    <location>
        <position position="249"/>
    </location>
    <ligand>
        <name>Mn(2+)</name>
        <dbReference type="ChEBI" id="CHEBI:29035"/>
    </ligand>
</feature>
<evidence type="ECO:0000256" key="1">
    <source>
        <dbReference type="ARBA" id="ARBA00022722"/>
    </source>
</evidence>
<comment type="caution">
    <text evidence="11">The sequence shown here is derived from an EMBL/GenBank/DDBJ whole genome shotgun (WGS) entry which is preliminary data.</text>
</comment>
<keyword evidence="6 10" id="KW-0051">Antiviral defense</keyword>
<dbReference type="CDD" id="cd09721">
    <property type="entry name" value="Cas1_I-C"/>
    <property type="match status" value="1"/>
</dbReference>
<accession>A0A9E4DRZ0</accession>
<dbReference type="EC" id="3.1.-.-" evidence="10"/>
<keyword evidence="8 10" id="KW-0464">Manganese</keyword>
<keyword evidence="3 10" id="KW-0255">Endonuclease</keyword>
<evidence type="ECO:0000256" key="7">
    <source>
        <dbReference type="ARBA" id="ARBA00023125"/>
    </source>
</evidence>
<dbReference type="GO" id="GO:0051607">
    <property type="term" value="P:defense response to virus"/>
    <property type="evidence" value="ECO:0007669"/>
    <property type="project" value="UniProtKB-UniRule"/>
</dbReference>
<dbReference type="Gene3D" id="3.100.10.20">
    <property type="entry name" value="CRISPR-associated endonuclease Cas1, N-terminal domain"/>
    <property type="match status" value="1"/>
</dbReference>
<dbReference type="InterPro" id="IPR002729">
    <property type="entry name" value="CRISPR-assoc_Cas1"/>
</dbReference>
<comment type="cofactor">
    <cofactor evidence="10">
        <name>Mg(2+)</name>
        <dbReference type="ChEBI" id="CHEBI:18420"/>
    </cofactor>
    <cofactor evidence="10">
        <name>Mn(2+)</name>
        <dbReference type="ChEBI" id="CHEBI:29035"/>
    </cofactor>
</comment>
<dbReference type="HAMAP" id="MF_01470">
    <property type="entry name" value="Cas1"/>
    <property type="match status" value="1"/>
</dbReference>
<evidence type="ECO:0000256" key="4">
    <source>
        <dbReference type="ARBA" id="ARBA00022801"/>
    </source>
</evidence>
<dbReference type="GO" id="GO:0004520">
    <property type="term" value="F:DNA endonuclease activity"/>
    <property type="evidence" value="ECO:0007669"/>
    <property type="project" value="InterPro"/>
</dbReference>
<name>A0A9E4DRZ0_9ENTE</name>
<comment type="function">
    <text evidence="10">CRISPR (clustered regularly interspaced short palindromic repeat), is an adaptive immune system that provides protection against mobile genetic elements (viruses, transposable elements and conjugative plasmids). CRISPR clusters contain spacers, sequences complementary to antecedent mobile elements, and target invading nucleic acids. CRISPR clusters are transcribed and processed into CRISPR RNA (crRNA). Acts as a dsDNA endonuclease. Involved in the integration of spacer DNA into the CRISPR cassette.</text>
</comment>
<evidence type="ECO:0000256" key="5">
    <source>
        <dbReference type="ARBA" id="ARBA00022842"/>
    </source>
</evidence>
<dbReference type="Pfam" id="PF01867">
    <property type="entry name" value="Cas_Cas1"/>
    <property type="match status" value="1"/>
</dbReference>
<evidence type="ECO:0000256" key="8">
    <source>
        <dbReference type="ARBA" id="ARBA00023211"/>
    </source>
</evidence>
<keyword evidence="1 10" id="KW-0540">Nuclease</keyword>
<dbReference type="GO" id="GO:0003677">
    <property type="term" value="F:DNA binding"/>
    <property type="evidence" value="ECO:0007669"/>
    <property type="project" value="UniProtKB-KW"/>
</dbReference>
<evidence type="ECO:0000256" key="10">
    <source>
        <dbReference type="HAMAP-Rule" id="MF_01470"/>
    </source>
</evidence>